<name>A0A151TGN8_CAJCA</name>
<gene>
    <name evidence="1" type="ORF">KK1_012511</name>
</gene>
<organism evidence="1 2">
    <name type="scientific">Cajanus cajan</name>
    <name type="common">Pigeon pea</name>
    <name type="synonym">Cajanus indicus</name>
    <dbReference type="NCBI Taxonomy" id="3821"/>
    <lineage>
        <taxon>Eukaryota</taxon>
        <taxon>Viridiplantae</taxon>
        <taxon>Streptophyta</taxon>
        <taxon>Embryophyta</taxon>
        <taxon>Tracheophyta</taxon>
        <taxon>Spermatophyta</taxon>
        <taxon>Magnoliopsida</taxon>
        <taxon>eudicotyledons</taxon>
        <taxon>Gunneridae</taxon>
        <taxon>Pentapetalae</taxon>
        <taxon>rosids</taxon>
        <taxon>fabids</taxon>
        <taxon>Fabales</taxon>
        <taxon>Fabaceae</taxon>
        <taxon>Papilionoideae</taxon>
        <taxon>50 kb inversion clade</taxon>
        <taxon>NPAAA clade</taxon>
        <taxon>indigoferoid/millettioid clade</taxon>
        <taxon>Phaseoleae</taxon>
        <taxon>Cajanus</taxon>
    </lineage>
</organism>
<evidence type="ECO:0000313" key="1">
    <source>
        <dbReference type="EMBL" id="KYP66224.1"/>
    </source>
</evidence>
<proteinExistence type="predicted"/>
<dbReference type="EMBL" id="CM003608">
    <property type="protein sequence ID" value="KYP66224.1"/>
    <property type="molecule type" value="Genomic_DNA"/>
</dbReference>
<evidence type="ECO:0008006" key="3">
    <source>
        <dbReference type="Google" id="ProtNLM"/>
    </source>
</evidence>
<protein>
    <recommendedName>
        <fullName evidence="3">RNase H type-1 domain-containing protein</fullName>
    </recommendedName>
</protein>
<accession>A0A151TGN8</accession>
<feature type="non-terminal residue" evidence="1">
    <location>
        <position position="1"/>
    </location>
</feature>
<sequence>GIICDHNGQWVLRFLGYYGVFTSLKAQFLSIFYELQKVWHDAIYNLVCELESLMTLKLIRKNNVFIHTIHL</sequence>
<dbReference type="Proteomes" id="UP000075243">
    <property type="component" value="Chromosome 6"/>
</dbReference>
<evidence type="ECO:0000313" key="2">
    <source>
        <dbReference type="Proteomes" id="UP000075243"/>
    </source>
</evidence>
<reference evidence="1 2" key="1">
    <citation type="journal article" date="2012" name="Nat. Biotechnol.">
        <title>Draft genome sequence of pigeonpea (Cajanus cajan), an orphan legume crop of resource-poor farmers.</title>
        <authorList>
            <person name="Varshney R.K."/>
            <person name="Chen W."/>
            <person name="Li Y."/>
            <person name="Bharti A.K."/>
            <person name="Saxena R.K."/>
            <person name="Schlueter J.A."/>
            <person name="Donoghue M.T."/>
            <person name="Azam S."/>
            <person name="Fan G."/>
            <person name="Whaley A.M."/>
            <person name="Farmer A.D."/>
            <person name="Sheridan J."/>
            <person name="Iwata A."/>
            <person name="Tuteja R."/>
            <person name="Penmetsa R.V."/>
            <person name="Wu W."/>
            <person name="Upadhyaya H.D."/>
            <person name="Yang S.P."/>
            <person name="Shah T."/>
            <person name="Saxena K.B."/>
            <person name="Michael T."/>
            <person name="McCombie W.R."/>
            <person name="Yang B."/>
            <person name="Zhang G."/>
            <person name="Yang H."/>
            <person name="Wang J."/>
            <person name="Spillane C."/>
            <person name="Cook D.R."/>
            <person name="May G.D."/>
            <person name="Xu X."/>
            <person name="Jackson S.A."/>
        </authorList>
    </citation>
    <scope>NUCLEOTIDE SEQUENCE [LARGE SCALE GENOMIC DNA]</scope>
    <source>
        <strain evidence="2">cv. Asha</strain>
    </source>
</reference>
<dbReference type="AlphaFoldDB" id="A0A151TGN8"/>
<dbReference type="Gramene" id="C.cajan_12139.t">
    <property type="protein sequence ID" value="C.cajan_12139.t.cds1"/>
    <property type="gene ID" value="C.cajan_12139"/>
</dbReference>
<keyword evidence="2" id="KW-1185">Reference proteome</keyword>